<evidence type="ECO:0000256" key="1">
    <source>
        <dbReference type="ARBA" id="ARBA00004196"/>
    </source>
</evidence>
<keyword evidence="5" id="KW-0449">Lipoprotein</keyword>
<keyword evidence="5" id="KW-0614">Plasmid</keyword>
<evidence type="ECO:0000313" key="6">
    <source>
        <dbReference type="Proteomes" id="UP001231859"/>
    </source>
</evidence>
<dbReference type="Pfam" id="PF09375">
    <property type="entry name" value="Peptidase_M75"/>
    <property type="match status" value="1"/>
</dbReference>
<dbReference type="Proteomes" id="UP001231859">
    <property type="component" value="Plasmid paApi_AU1"/>
</dbReference>
<evidence type="ECO:0000313" key="5">
    <source>
        <dbReference type="EMBL" id="WGO82239.1"/>
    </source>
</evidence>
<dbReference type="PANTHER" id="PTHR39192">
    <property type="entry name" value="IRON UPTAKE SYSTEM COMPONENT EFEO"/>
    <property type="match status" value="1"/>
</dbReference>
<dbReference type="InterPro" id="IPR050894">
    <property type="entry name" value="EfeM/EfeO_iron_uptake"/>
</dbReference>
<dbReference type="InterPro" id="IPR038352">
    <property type="entry name" value="Imelysin_sf"/>
</dbReference>
<organism evidence="5 6">
    <name type="scientific">Arsenophonus apicola</name>
    <dbReference type="NCBI Taxonomy" id="2879119"/>
    <lineage>
        <taxon>Bacteria</taxon>
        <taxon>Pseudomonadati</taxon>
        <taxon>Pseudomonadota</taxon>
        <taxon>Gammaproteobacteria</taxon>
        <taxon>Enterobacterales</taxon>
        <taxon>Morganellaceae</taxon>
        <taxon>Arsenophonus</taxon>
    </lineage>
</organism>
<geneLocation type="plasmid" evidence="5 6">
    <name>paApi_AU1</name>
</geneLocation>
<keyword evidence="6" id="KW-1185">Reference proteome</keyword>
<dbReference type="PANTHER" id="PTHR39192:SF1">
    <property type="entry name" value="IRON UPTAKE SYSTEM COMPONENT EFEO"/>
    <property type="match status" value="1"/>
</dbReference>
<evidence type="ECO:0000259" key="4">
    <source>
        <dbReference type="Pfam" id="PF09375"/>
    </source>
</evidence>
<dbReference type="RefSeq" id="WP_225507947.1">
    <property type="nucleotide sequence ID" value="NZ_CP084226.1"/>
</dbReference>
<reference evidence="5 6" key="1">
    <citation type="submission" date="2023-04" db="EMBL/GenBank/DDBJ databases">
        <title>Genome dynamics across the evolutionary transition to endosymbiosis.</title>
        <authorList>
            <person name="Siozios S."/>
            <person name="Nadal-Jimenez P."/>
            <person name="Azagi T."/>
            <person name="Sprong H."/>
            <person name="Frost C.L."/>
            <person name="Parratt S.R."/>
            <person name="Taylor G."/>
            <person name="Brettell L."/>
            <person name="Lew K.C."/>
            <person name="Croft L."/>
            <person name="King K.C."/>
            <person name="Brockhurst M.A."/>
            <person name="Hypsa V."/>
            <person name="Novakova E."/>
            <person name="Darby A.C."/>
            <person name="Hurst G.D.D."/>
        </authorList>
    </citation>
    <scope>NUCLEOTIDE SEQUENCE [LARGE SCALE GENOMIC DNA]</scope>
    <source>
        <strain evidence="6">aApi_AU</strain>
        <plasmid evidence="5 6">paApi_AU1</plasmid>
    </source>
</reference>
<dbReference type="EMBL" id="CP123757">
    <property type="protein sequence ID" value="WGO82239.1"/>
    <property type="molecule type" value="Genomic_DNA"/>
</dbReference>
<gene>
    <name evidence="5" type="ORF">QG404_00890</name>
</gene>
<proteinExistence type="inferred from homology"/>
<keyword evidence="3" id="KW-0732">Signal</keyword>
<comment type="similarity">
    <text evidence="2">Belongs to the EfeM/EfeO family.</text>
</comment>
<evidence type="ECO:0000256" key="3">
    <source>
        <dbReference type="ARBA" id="ARBA00022729"/>
    </source>
</evidence>
<comment type="subcellular location">
    <subcellularLocation>
        <location evidence="1">Cell envelope</location>
    </subcellularLocation>
</comment>
<evidence type="ECO:0000256" key="2">
    <source>
        <dbReference type="ARBA" id="ARBA00005989"/>
    </source>
</evidence>
<name>A0ABY8P021_9GAMM</name>
<sequence>MGSFVNQALMIICSFMSFYGIPTSASVKELRSPEQTGKDIIIAKGNIPTPKKYHLAIETYLDFVSTETNNMILELEFLEKKLKTGEVKKAEQAYIQAHQHYEAIRPIVILFGNTDRTINAREDYFLHGVKDYRFMGFHLVEYQLFDRKNIKAALEATDKLLIKSRDLKKRISADNIDIINLVQASVYFIEMILETKLAGKENIYSLSDLNDVAANLRGSKEVVSVLTPFIMKKTLRQILHNFEKSNNILSNYQLSKGRYKPYSQLSTKDKMTLYSILSQQAELLAVLRTQLDVNVYHKY</sequence>
<dbReference type="InterPro" id="IPR018976">
    <property type="entry name" value="Imelysin-like"/>
</dbReference>
<accession>A0ABY8P021</accession>
<dbReference type="Gene3D" id="1.20.1420.20">
    <property type="entry name" value="M75 peptidase, HXXE motif"/>
    <property type="match status" value="1"/>
</dbReference>
<dbReference type="CDD" id="cd14656">
    <property type="entry name" value="Imelysin-like_EfeO"/>
    <property type="match status" value="1"/>
</dbReference>
<protein>
    <submittedName>
        <fullName evidence="5">EfeM/EfeO family lipoprotein</fullName>
    </submittedName>
</protein>
<dbReference type="InterPro" id="IPR034981">
    <property type="entry name" value="Imelysin-like_EfeO/Algp7"/>
</dbReference>
<feature type="domain" description="Imelysin-like" evidence="4">
    <location>
        <begin position="59"/>
        <end position="234"/>
    </location>
</feature>